<dbReference type="Proteomes" id="UP001151760">
    <property type="component" value="Unassembled WGS sequence"/>
</dbReference>
<dbReference type="EMBL" id="BQNB010009649">
    <property type="protein sequence ID" value="GJS66452.1"/>
    <property type="molecule type" value="Genomic_DNA"/>
</dbReference>
<gene>
    <name evidence="1" type="ORF">Tco_0681016</name>
</gene>
<reference evidence="1" key="2">
    <citation type="submission" date="2022-01" db="EMBL/GenBank/DDBJ databases">
        <authorList>
            <person name="Yamashiro T."/>
            <person name="Shiraishi A."/>
            <person name="Satake H."/>
            <person name="Nakayama K."/>
        </authorList>
    </citation>
    <scope>NUCLEOTIDE SEQUENCE</scope>
</reference>
<organism evidence="1 2">
    <name type="scientific">Tanacetum coccineum</name>
    <dbReference type="NCBI Taxonomy" id="301880"/>
    <lineage>
        <taxon>Eukaryota</taxon>
        <taxon>Viridiplantae</taxon>
        <taxon>Streptophyta</taxon>
        <taxon>Embryophyta</taxon>
        <taxon>Tracheophyta</taxon>
        <taxon>Spermatophyta</taxon>
        <taxon>Magnoliopsida</taxon>
        <taxon>eudicotyledons</taxon>
        <taxon>Gunneridae</taxon>
        <taxon>Pentapetalae</taxon>
        <taxon>asterids</taxon>
        <taxon>campanulids</taxon>
        <taxon>Asterales</taxon>
        <taxon>Asteraceae</taxon>
        <taxon>Asteroideae</taxon>
        <taxon>Anthemideae</taxon>
        <taxon>Anthemidinae</taxon>
        <taxon>Tanacetum</taxon>
    </lineage>
</organism>
<evidence type="ECO:0000313" key="2">
    <source>
        <dbReference type="Proteomes" id="UP001151760"/>
    </source>
</evidence>
<protein>
    <submittedName>
        <fullName evidence="1">Uncharacterized protein</fullName>
    </submittedName>
</protein>
<name>A0ABQ4XM72_9ASTR</name>
<sequence length="150" mass="16758">MGRWAGRSGWRLPTPKGQTVGSFRKGHAMLPKAISEKCRSSAIVFKRRLRYRSLQVPRHLFLYVYNAPKRFRVPSLESAVLSLLRLAVFVESAEVNFFSEYGEGSRYKFENVKGHAPEEFAARNDLVQTLHRIQALPDGAAAAPKPSGGG</sequence>
<accession>A0ABQ4XM72</accession>
<keyword evidence="2" id="KW-1185">Reference proteome</keyword>
<reference evidence="1" key="1">
    <citation type="journal article" date="2022" name="Int. J. Mol. Sci.">
        <title>Draft Genome of Tanacetum Coccineum: Genomic Comparison of Closely Related Tanacetum-Family Plants.</title>
        <authorList>
            <person name="Yamashiro T."/>
            <person name="Shiraishi A."/>
            <person name="Nakayama K."/>
            <person name="Satake H."/>
        </authorList>
    </citation>
    <scope>NUCLEOTIDE SEQUENCE</scope>
</reference>
<proteinExistence type="predicted"/>
<comment type="caution">
    <text evidence="1">The sequence shown here is derived from an EMBL/GenBank/DDBJ whole genome shotgun (WGS) entry which is preliminary data.</text>
</comment>
<evidence type="ECO:0000313" key="1">
    <source>
        <dbReference type="EMBL" id="GJS66452.1"/>
    </source>
</evidence>